<sequence length="552" mass="59340">MGTPMKMGRKNMKIARAAHSVLAACLASGLAVETATAANITWDGPTSGTVNWDDPNNWSGSSTPGTSDHAFVTDELTGDRTIITPEGNYTIDRLDWIHQDVDFINTLQLGGNLTVAGSDTGTFNNRAYFQNQTGDASKFVVDLNGHTLAFPDWVNINTGNNPDGSPRTSIFATPVSFTTSNGPATIELRDHRQFAVQTNIGADVTVRTSGDQSGKTFVAGNWDINSTYHYANTPGTGNPTAALFPWNGLGHFILGDDTNSSRSVMSVRYGHSQSSDEVFRIRNSFTIHPSTNPNSPSTLRFTTNANHADPHIWVGGDYHDYVSGNHDYEYQDGTRYLVNLLDGGHITFQGNPNTARVVHIERTGITATNFNVGVDSDNVGNIVLTHNLSTEATFAVREGSTLDINDKTIVAGEFVGESGINLSYTIGSGASGLIELIATDFTNNTLGEETIITNGTRHGDVTLNDFVLNITHDGTWNDGDTLVLMTYEGTLSGTPNLLLGDLPAEGFSYDQFLTDNGEVRLTNVVIPEPASLGLLVVGGLLTLSGRRRPMRS</sequence>
<feature type="region of interest" description="Disordered" evidence="1">
    <location>
        <begin position="43"/>
        <end position="68"/>
    </location>
</feature>
<protein>
    <submittedName>
        <fullName evidence="3">PEP-CTERM sorting domain-containing protein</fullName>
    </submittedName>
</protein>
<feature type="signal peptide" evidence="2">
    <location>
        <begin position="1"/>
        <end position="37"/>
    </location>
</feature>
<keyword evidence="4" id="KW-1185">Reference proteome</keyword>
<dbReference type="NCBIfam" id="TIGR02595">
    <property type="entry name" value="PEP_CTERM"/>
    <property type="match status" value="1"/>
</dbReference>
<accession>A0ABV4U582</accession>
<proteinExistence type="predicted"/>
<evidence type="ECO:0000313" key="3">
    <source>
        <dbReference type="EMBL" id="MFA9478757.1"/>
    </source>
</evidence>
<feature type="chain" id="PRO_5047301880" evidence="2">
    <location>
        <begin position="38"/>
        <end position="552"/>
    </location>
</feature>
<name>A0ABV4U582_9BACT</name>
<dbReference type="RefSeq" id="WP_425345684.1">
    <property type="nucleotide sequence ID" value="NZ_JBGUBD010000006.1"/>
</dbReference>
<dbReference type="Proteomes" id="UP001575105">
    <property type="component" value="Unassembled WGS sequence"/>
</dbReference>
<dbReference type="EMBL" id="JBGUBD010000006">
    <property type="protein sequence ID" value="MFA9478757.1"/>
    <property type="molecule type" value="Genomic_DNA"/>
</dbReference>
<reference evidence="3 4" key="1">
    <citation type="submission" date="2024-08" db="EMBL/GenBank/DDBJ databases">
        <title>Whole-genome sequencing of halo(alkali)philic microorganisms from hypersaline lakes.</title>
        <authorList>
            <person name="Sorokin D.Y."/>
            <person name="Merkel A.Y."/>
            <person name="Messina E."/>
            <person name="Yakimov M."/>
        </authorList>
    </citation>
    <scope>NUCLEOTIDE SEQUENCE [LARGE SCALE GENOMIC DNA]</scope>
    <source>
        <strain evidence="3 4">AB-hyl4</strain>
    </source>
</reference>
<evidence type="ECO:0000313" key="4">
    <source>
        <dbReference type="Proteomes" id="UP001575105"/>
    </source>
</evidence>
<evidence type="ECO:0000256" key="2">
    <source>
        <dbReference type="SAM" id="SignalP"/>
    </source>
</evidence>
<feature type="compositionally biased region" description="Polar residues" evidence="1">
    <location>
        <begin position="43"/>
        <end position="66"/>
    </location>
</feature>
<organism evidence="3 4">
    <name type="scientific">Natronomicrosphaera hydrolytica</name>
    <dbReference type="NCBI Taxonomy" id="3242702"/>
    <lineage>
        <taxon>Bacteria</taxon>
        <taxon>Pseudomonadati</taxon>
        <taxon>Planctomycetota</taxon>
        <taxon>Phycisphaerae</taxon>
        <taxon>Phycisphaerales</taxon>
        <taxon>Phycisphaeraceae</taxon>
        <taxon>Natronomicrosphaera</taxon>
    </lineage>
</organism>
<comment type="caution">
    <text evidence="3">The sequence shown here is derived from an EMBL/GenBank/DDBJ whole genome shotgun (WGS) entry which is preliminary data.</text>
</comment>
<dbReference type="InterPro" id="IPR013424">
    <property type="entry name" value="Ice-binding_C"/>
</dbReference>
<evidence type="ECO:0000256" key="1">
    <source>
        <dbReference type="SAM" id="MobiDB-lite"/>
    </source>
</evidence>
<gene>
    <name evidence="3" type="ORF">ACERK3_10660</name>
</gene>
<keyword evidence="2" id="KW-0732">Signal</keyword>